<dbReference type="Proteomes" id="UP000320593">
    <property type="component" value="Unassembled WGS sequence"/>
</dbReference>
<sequence>MIIPGMKIIPDTDTIEDEMSGLKIVRYGAWAAVAVLAIASGALVYTQTMNSDSRGALVDPISAIGGPFELVNGDGTTVTDTDLADKPKVFFFGFTFCPDVCPTTLSEVQGWIDKLGPDADKLHYAFITVDPERDTPEVISEYVSVFDDRILALTGSKEQIDAAIKAYRVYAKKVPLDDGDYTMDHSAAVFLMDKDNRFVGTIAYGEAEENALKKLNRLIENAEGTS</sequence>
<dbReference type="Gene3D" id="3.40.30.10">
    <property type="entry name" value="Glutaredoxin"/>
    <property type="match status" value="1"/>
</dbReference>
<evidence type="ECO:0000256" key="2">
    <source>
        <dbReference type="ARBA" id="ARBA00023008"/>
    </source>
</evidence>
<feature type="binding site" evidence="3">
    <location>
        <position position="97"/>
    </location>
    <ligand>
        <name>Cu cation</name>
        <dbReference type="ChEBI" id="CHEBI:23378"/>
    </ligand>
</feature>
<gene>
    <name evidence="6" type="ORF">JM93_02909</name>
</gene>
<evidence type="ECO:0000256" key="1">
    <source>
        <dbReference type="ARBA" id="ARBA00010996"/>
    </source>
</evidence>
<feature type="binding site" evidence="3">
    <location>
        <position position="185"/>
    </location>
    <ligand>
        <name>Cu cation</name>
        <dbReference type="ChEBI" id="CHEBI:23378"/>
    </ligand>
</feature>
<dbReference type="CDD" id="cd02968">
    <property type="entry name" value="SCO"/>
    <property type="match status" value="1"/>
</dbReference>
<comment type="caution">
    <text evidence="6">The sequence shown here is derived from an EMBL/GenBank/DDBJ whole genome shotgun (WGS) entry which is preliminary data.</text>
</comment>
<dbReference type="Pfam" id="PF02630">
    <property type="entry name" value="SCO1-SenC"/>
    <property type="match status" value="1"/>
</dbReference>
<accession>A0A562STH3</accession>
<keyword evidence="4" id="KW-1015">Disulfide bond</keyword>
<evidence type="ECO:0000256" key="5">
    <source>
        <dbReference type="SAM" id="Phobius"/>
    </source>
</evidence>
<keyword evidence="7" id="KW-1185">Reference proteome</keyword>
<dbReference type="PANTHER" id="PTHR12151:SF25">
    <property type="entry name" value="LINALOOL DEHYDRATASE_ISOMERASE DOMAIN-CONTAINING PROTEIN"/>
    <property type="match status" value="1"/>
</dbReference>
<dbReference type="PANTHER" id="PTHR12151">
    <property type="entry name" value="ELECTRON TRANSPORT PROTIN SCO1/SENC FAMILY MEMBER"/>
    <property type="match status" value="1"/>
</dbReference>
<dbReference type="GO" id="GO:0046872">
    <property type="term" value="F:metal ion binding"/>
    <property type="evidence" value="ECO:0007669"/>
    <property type="project" value="UniProtKB-KW"/>
</dbReference>
<evidence type="ECO:0000256" key="3">
    <source>
        <dbReference type="PIRSR" id="PIRSR603782-1"/>
    </source>
</evidence>
<feature type="binding site" evidence="3">
    <location>
        <position position="101"/>
    </location>
    <ligand>
        <name>Cu cation</name>
        <dbReference type="ChEBI" id="CHEBI:23378"/>
    </ligand>
</feature>
<organism evidence="6 7">
    <name type="scientific">Roseibium hamelinense</name>
    <dbReference type="NCBI Taxonomy" id="150831"/>
    <lineage>
        <taxon>Bacteria</taxon>
        <taxon>Pseudomonadati</taxon>
        <taxon>Pseudomonadota</taxon>
        <taxon>Alphaproteobacteria</taxon>
        <taxon>Hyphomicrobiales</taxon>
        <taxon>Stappiaceae</taxon>
        <taxon>Roseibium</taxon>
    </lineage>
</organism>
<dbReference type="FunFam" id="3.40.30.10:FF:000013">
    <property type="entry name" value="Blast:Protein SCO1 homolog, mitochondrial"/>
    <property type="match status" value="1"/>
</dbReference>
<dbReference type="EMBL" id="VLLF01000007">
    <property type="protein sequence ID" value="TWI84577.1"/>
    <property type="molecule type" value="Genomic_DNA"/>
</dbReference>
<keyword evidence="5" id="KW-1133">Transmembrane helix</keyword>
<keyword evidence="2 3" id="KW-0186">Copper</keyword>
<dbReference type="AlphaFoldDB" id="A0A562STH3"/>
<keyword evidence="5" id="KW-0472">Membrane</keyword>
<keyword evidence="3" id="KW-0479">Metal-binding</keyword>
<evidence type="ECO:0000313" key="7">
    <source>
        <dbReference type="Proteomes" id="UP000320593"/>
    </source>
</evidence>
<dbReference type="SUPFAM" id="SSF52833">
    <property type="entry name" value="Thioredoxin-like"/>
    <property type="match status" value="1"/>
</dbReference>
<dbReference type="InterPro" id="IPR036249">
    <property type="entry name" value="Thioredoxin-like_sf"/>
</dbReference>
<dbReference type="InterPro" id="IPR003782">
    <property type="entry name" value="SCO1/SenC"/>
</dbReference>
<name>A0A562STH3_9HYPH</name>
<comment type="similarity">
    <text evidence="1">Belongs to the SCO1/2 family.</text>
</comment>
<proteinExistence type="inferred from homology"/>
<reference evidence="6 7" key="1">
    <citation type="submission" date="2019-07" db="EMBL/GenBank/DDBJ databases">
        <title>Genomic Encyclopedia of Archaeal and Bacterial Type Strains, Phase II (KMG-II): from individual species to whole genera.</title>
        <authorList>
            <person name="Goeker M."/>
        </authorList>
    </citation>
    <scope>NUCLEOTIDE SEQUENCE [LARGE SCALE GENOMIC DNA]</scope>
    <source>
        <strain evidence="6 7">ATCC BAA-252</strain>
    </source>
</reference>
<feature type="disulfide bond" description="Redox-active" evidence="4">
    <location>
        <begin position="97"/>
        <end position="101"/>
    </location>
</feature>
<evidence type="ECO:0000313" key="6">
    <source>
        <dbReference type="EMBL" id="TWI84577.1"/>
    </source>
</evidence>
<protein>
    <submittedName>
        <fullName evidence="6">Protein SCO1/2</fullName>
    </submittedName>
</protein>
<evidence type="ECO:0000256" key="4">
    <source>
        <dbReference type="PIRSR" id="PIRSR603782-2"/>
    </source>
</evidence>
<feature type="transmembrane region" description="Helical" evidence="5">
    <location>
        <begin position="27"/>
        <end position="45"/>
    </location>
</feature>
<keyword evidence="5" id="KW-0812">Transmembrane</keyword>